<keyword evidence="1" id="KW-0732">Signal</keyword>
<evidence type="ECO:0000313" key="3">
    <source>
        <dbReference type="Proteomes" id="UP001379949"/>
    </source>
</evidence>
<gene>
    <name evidence="2" type="ORF">V6242_00130</name>
</gene>
<dbReference type="EMBL" id="JBAKAR010000001">
    <property type="protein sequence ID" value="MEL0611533.1"/>
    <property type="molecule type" value="Genomic_DNA"/>
</dbReference>
<name>A0ABU9G184_9GAMM</name>
<organism evidence="2 3">
    <name type="scientific">Marinomonas arenicola</name>
    <dbReference type="NCBI Taxonomy" id="569601"/>
    <lineage>
        <taxon>Bacteria</taxon>
        <taxon>Pseudomonadati</taxon>
        <taxon>Pseudomonadota</taxon>
        <taxon>Gammaproteobacteria</taxon>
        <taxon>Oceanospirillales</taxon>
        <taxon>Oceanospirillaceae</taxon>
        <taxon>Marinomonas</taxon>
    </lineage>
</organism>
<evidence type="ECO:0000313" key="2">
    <source>
        <dbReference type="EMBL" id="MEL0611533.1"/>
    </source>
</evidence>
<dbReference type="Proteomes" id="UP001379949">
    <property type="component" value="Unassembled WGS sequence"/>
</dbReference>
<feature type="signal peptide" evidence="1">
    <location>
        <begin position="1"/>
        <end position="20"/>
    </location>
</feature>
<sequence length="159" mass="16139">MKKLIVLSAIATLTSGAALASDISVNGSVQSVCEVTNVDSSSVAFPSLVAGSTSDFDFSMKCNDYDGATVKLTSSEGHMQTVDGLDATGVGYTALLDAAPYNFTLSATTGSDDLSESQSKPGSAAFASGITGNILLTVVDTPIFSGNYTDQLSLTVTAN</sequence>
<comment type="caution">
    <text evidence="2">The sequence shown here is derived from an EMBL/GenBank/DDBJ whole genome shotgun (WGS) entry which is preliminary data.</text>
</comment>
<keyword evidence="3" id="KW-1185">Reference proteome</keyword>
<reference evidence="2 3" key="1">
    <citation type="submission" date="2024-02" db="EMBL/GenBank/DDBJ databases">
        <title>Bacteria isolated from the canopy kelp, Nereocystis luetkeana.</title>
        <authorList>
            <person name="Pfister C.A."/>
            <person name="Younker I.T."/>
            <person name="Light S.H."/>
        </authorList>
    </citation>
    <scope>NUCLEOTIDE SEQUENCE [LARGE SCALE GENOMIC DNA]</scope>
    <source>
        <strain evidence="2 3">TI.4.07</strain>
    </source>
</reference>
<protein>
    <recommendedName>
        <fullName evidence="4">Spore coat protein U domain-containing protein</fullName>
    </recommendedName>
</protein>
<accession>A0ABU9G184</accession>
<evidence type="ECO:0008006" key="4">
    <source>
        <dbReference type="Google" id="ProtNLM"/>
    </source>
</evidence>
<proteinExistence type="predicted"/>
<evidence type="ECO:0000256" key="1">
    <source>
        <dbReference type="SAM" id="SignalP"/>
    </source>
</evidence>
<feature type="chain" id="PRO_5046906841" description="Spore coat protein U domain-containing protein" evidence="1">
    <location>
        <begin position="21"/>
        <end position="159"/>
    </location>
</feature>
<dbReference type="RefSeq" id="WP_341565947.1">
    <property type="nucleotide sequence ID" value="NZ_JBAKAR010000001.1"/>
</dbReference>